<dbReference type="EMBL" id="HBJA01066295">
    <property type="protein sequence ID" value="CAE0812228.1"/>
    <property type="molecule type" value="Transcribed_RNA"/>
</dbReference>
<dbReference type="Pfam" id="PF13181">
    <property type="entry name" value="TPR_8"/>
    <property type="match status" value="2"/>
</dbReference>
<dbReference type="CDD" id="cd24142">
    <property type="entry name" value="ACL4-like"/>
    <property type="match status" value="1"/>
</dbReference>
<sequence length="312" mass="35806">MDYENAIGVYEKALALRPRHIETLDMLAELCINVDRAEDAHRYLTESAKYAPDEAHAKYMYLGQLAESKDALGFYERGLAVLKQQYKDCDDDEDREDFEYDLCSACCSIAELYLTDLCFESNAEQQVDVWLQQCKKYNENFPEMHQLLGSLRISQHKPEEAKEALRKCVDLQLDMEEDGEKDHDHLPTLHSRVELCKLLLEVNDTEYCKTMLYHELDAEDKNPYLWYLLGQCYSEEGRPTTAMKCFTRAKKHCANADVPDEVVADTDACLQKLRDDHKDALDGVDPDGELTEDEDEEAEDEAEDEGAEGAEV</sequence>
<accession>A0A7S4FS26</accession>
<dbReference type="AlphaFoldDB" id="A0A7S4FS26"/>
<gene>
    <name evidence="2" type="ORF">EGYM00163_LOCUS23378</name>
</gene>
<dbReference type="Pfam" id="PF14559">
    <property type="entry name" value="TPR_19"/>
    <property type="match status" value="1"/>
</dbReference>
<evidence type="ECO:0000256" key="1">
    <source>
        <dbReference type="SAM" id="MobiDB-lite"/>
    </source>
</evidence>
<dbReference type="Gene3D" id="1.25.40.10">
    <property type="entry name" value="Tetratricopeptide repeat domain"/>
    <property type="match status" value="3"/>
</dbReference>
<protein>
    <submittedName>
        <fullName evidence="2">Uncharacterized protein</fullName>
    </submittedName>
</protein>
<reference evidence="2" key="1">
    <citation type="submission" date="2021-01" db="EMBL/GenBank/DDBJ databases">
        <authorList>
            <person name="Corre E."/>
            <person name="Pelletier E."/>
            <person name="Niang G."/>
            <person name="Scheremetjew M."/>
            <person name="Finn R."/>
            <person name="Kale V."/>
            <person name="Holt S."/>
            <person name="Cochrane G."/>
            <person name="Meng A."/>
            <person name="Brown T."/>
            <person name="Cohen L."/>
        </authorList>
    </citation>
    <scope>NUCLEOTIDE SEQUENCE</scope>
    <source>
        <strain evidence="2">CCMP1594</strain>
    </source>
</reference>
<dbReference type="InterPro" id="IPR019734">
    <property type="entry name" value="TPR_rpt"/>
</dbReference>
<dbReference type="InterPro" id="IPR011990">
    <property type="entry name" value="TPR-like_helical_dom_sf"/>
</dbReference>
<evidence type="ECO:0000313" key="2">
    <source>
        <dbReference type="EMBL" id="CAE0812228.1"/>
    </source>
</evidence>
<name>A0A7S4FS26_9EUGL</name>
<organism evidence="2">
    <name type="scientific">Eutreptiella gymnastica</name>
    <dbReference type="NCBI Taxonomy" id="73025"/>
    <lineage>
        <taxon>Eukaryota</taxon>
        <taxon>Discoba</taxon>
        <taxon>Euglenozoa</taxon>
        <taxon>Euglenida</taxon>
        <taxon>Spirocuta</taxon>
        <taxon>Euglenophyceae</taxon>
        <taxon>Eutreptiales</taxon>
        <taxon>Eutreptiaceae</taxon>
        <taxon>Eutreptiella</taxon>
    </lineage>
</organism>
<proteinExistence type="predicted"/>
<feature type="compositionally biased region" description="Acidic residues" evidence="1">
    <location>
        <begin position="282"/>
        <end position="312"/>
    </location>
</feature>
<feature type="region of interest" description="Disordered" evidence="1">
    <location>
        <begin position="275"/>
        <end position="312"/>
    </location>
</feature>
<dbReference type="SMART" id="SM00028">
    <property type="entry name" value="TPR"/>
    <property type="match status" value="2"/>
</dbReference>
<dbReference type="SUPFAM" id="SSF48452">
    <property type="entry name" value="TPR-like"/>
    <property type="match status" value="1"/>
</dbReference>